<dbReference type="Proteomes" id="UP000632766">
    <property type="component" value="Unassembled WGS sequence"/>
</dbReference>
<dbReference type="AlphaFoldDB" id="A0A8J7HSK1"/>
<protein>
    <submittedName>
        <fullName evidence="1">Uncharacterized protein</fullName>
    </submittedName>
</protein>
<proteinExistence type="predicted"/>
<keyword evidence="2" id="KW-1185">Reference proteome</keyword>
<accession>A0A8J7HSK1</accession>
<dbReference type="EMBL" id="JAECZC010000050">
    <property type="protein sequence ID" value="MBH8564727.1"/>
    <property type="molecule type" value="Genomic_DNA"/>
</dbReference>
<name>A0A8J7HSK1_9NOST</name>
<sequence length="63" mass="6678">MKNFTLGIGHGIVTGAKPQPEAKPEQTLQQLLNYAGAISLGYPTGIDNESIDADLAKAYANDF</sequence>
<dbReference type="RefSeq" id="WP_198126553.1">
    <property type="nucleotide sequence ID" value="NZ_JAECZC010000050.1"/>
</dbReference>
<evidence type="ECO:0000313" key="1">
    <source>
        <dbReference type="EMBL" id="MBH8564727.1"/>
    </source>
</evidence>
<organism evidence="1 2">
    <name type="scientific">Amazonocrinis nigriterrae CENA67</name>
    <dbReference type="NCBI Taxonomy" id="2794033"/>
    <lineage>
        <taxon>Bacteria</taxon>
        <taxon>Bacillati</taxon>
        <taxon>Cyanobacteriota</taxon>
        <taxon>Cyanophyceae</taxon>
        <taxon>Nostocales</taxon>
        <taxon>Nostocaceae</taxon>
        <taxon>Amazonocrinis</taxon>
        <taxon>Amazonocrinis nigriterrae</taxon>
    </lineage>
</organism>
<reference evidence="1 2" key="1">
    <citation type="journal article" date="2021" name="Int. J. Syst. Evol. Microbiol.">
        <title>Amazonocrinis nigriterrae gen. nov., sp. nov., Atlanticothrix silvestris gen. nov., sp. nov. and Dendronalium phyllosphericum gen. nov., sp. nov., nostocacean cyanobacteria from Brazilian environments.</title>
        <authorList>
            <person name="Alvarenga D.O."/>
            <person name="Andreote A.P.D."/>
            <person name="Branco L.H.Z."/>
            <person name="Delbaje E."/>
            <person name="Cruz R.B."/>
            <person name="Varani A.M."/>
            <person name="Fiore M.F."/>
        </authorList>
    </citation>
    <scope>NUCLEOTIDE SEQUENCE [LARGE SCALE GENOMIC DNA]</scope>
    <source>
        <strain evidence="1 2">CENA67</strain>
    </source>
</reference>
<gene>
    <name evidence="1" type="ORF">I8748_21505</name>
</gene>
<evidence type="ECO:0000313" key="2">
    <source>
        <dbReference type="Proteomes" id="UP000632766"/>
    </source>
</evidence>
<comment type="caution">
    <text evidence="1">The sequence shown here is derived from an EMBL/GenBank/DDBJ whole genome shotgun (WGS) entry which is preliminary data.</text>
</comment>